<dbReference type="AlphaFoldDB" id="A0A0Q9WSV6"/>
<evidence type="ECO:0000313" key="3">
    <source>
        <dbReference type="EMBL" id="KRF99212.1"/>
    </source>
</evidence>
<dbReference type="InParanoid" id="A0A0Q9WSV6"/>
<evidence type="ECO:0000313" key="4">
    <source>
        <dbReference type="Proteomes" id="UP000007798"/>
    </source>
</evidence>
<feature type="domain" description="DUF4485" evidence="2">
    <location>
        <begin position="39"/>
        <end position="119"/>
    </location>
</feature>
<feature type="region of interest" description="Disordered" evidence="1">
    <location>
        <begin position="1"/>
        <end position="34"/>
    </location>
</feature>
<sequence>MHSSDLEDSERQTKSRSRSSSSHSVREEGGSNRKVLDQLNQEFDQDIVRLEHSICSLEFREKSLATAWIAKLKTTQRKVHEAKARNQILAYILKCVNENVFNHEPFNKPPPSLSLSTIKATLHLTYNTTCMATASQQEKNKYLSELFNNCYDAGDFLSQLPVPRDGAFFVLHMRPNLQ</sequence>
<feature type="compositionally biased region" description="Basic and acidic residues" evidence="1">
    <location>
        <begin position="24"/>
        <end position="34"/>
    </location>
</feature>
<gene>
    <name evidence="3" type="primary">Dwil\GK27729</name>
    <name evidence="3" type="ORF">Dwil_GK27729</name>
</gene>
<name>A0A0Q9WSV6_DROWI</name>
<dbReference type="InterPro" id="IPR027831">
    <property type="entry name" value="DUF4485"/>
</dbReference>
<proteinExistence type="predicted"/>
<dbReference type="Proteomes" id="UP000007798">
    <property type="component" value="Unassembled WGS sequence"/>
</dbReference>
<dbReference type="KEGG" id="dwi:26529731"/>
<dbReference type="Pfam" id="PF14846">
    <property type="entry name" value="DUF4485"/>
    <property type="match status" value="1"/>
</dbReference>
<organism evidence="3 4">
    <name type="scientific">Drosophila willistoni</name>
    <name type="common">Fruit fly</name>
    <dbReference type="NCBI Taxonomy" id="7260"/>
    <lineage>
        <taxon>Eukaryota</taxon>
        <taxon>Metazoa</taxon>
        <taxon>Ecdysozoa</taxon>
        <taxon>Arthropoda</taxon>
        <taxon>Hexapoda</taxon>
        <taxon>Insecta</taxon>
        <taxon>Pterygota</taxon>
        <taxon>Neoptera</taxon>
        <taxon>Endopterygota</taxon>
        <taxon>Diptera</taxon>
        <taxon>Brachycera</taxon>
        <taxon>Muscomorpha</taxon>
        <taxon>Ephydroidea</taxon>
        <taxon>Drosophilidae</taxon>
        <taxon>Drosophila</taxon>
        <taxon>Sophophora</taxon>
    </lineage>
</organism>
<keyword evidence="4" id="KW-1185">Reference proteome</keyword>
<dbReference type="EMBL" id="CH964161">
    <property type="protein sequence ID" value="KRF99212.1"/>
    <property type="molecule type" value="Genomic_DNA"/>
</dbReference>
<evidence type="ECO:0000256" key="1">
    <source>
        <dbReference type="SAM" id="MobiDB-lite"/>
    </source>
</evidence>
<evidence type="ECO:0000259" key="2">
    <source>
        <dbReference type="Pfam" id="PF14846"/>
    </source>
</evidence>
<accession>A0A0Q9WSV6</accession>
<protein>
    <recommendedName>
        <fullName evidence="2">DUF4485 domain-containing protein</fullName>
    </recommendedName>
</protein>
<dbReference type="OrthoDB" id="6599871at2759"/>
<reference evidence="3 4" key="1">
    <citation type="journal article" date="2007" name="Nature">
        <title>Evolution of genes and genomes on the Drosophila phylogeny.</title>
        <authorList>
            <consortium name="Drosophila 12 Genomes Consortium"/>
            <person name="Clark A.G."/>
            <person name="Eisen M.B."/>
            <person name="Smith D.R."/>
            <person name="Bergman C.M."/>
            <person name="Oliver B."/>
            <person name="Markow T.A."/>
            <person name="Kaufman T.C."/>
            <person name="Kellis M."/>
            <person name="Gelbart W."/>
            <person name="Iyer V.N."/>
            <person name="Pollard D.A."/>
            <person name="Sackton T.B."/>
            <person name="Larracuente A.M."/>
            <person name="Singh N.D."/>
            <person name="Abad J.P."/>
            <person name="Abt D.N."/>
            <person name="Adryan B."/>
            <person name="Aguade M."/>
            <person name="Akashi H."/>
            <person name="Anderson W.W."/>
            <person name="Aquadro C.F."/>
            <person name="Ardell D.H."/>
            <person name="Arguello R."/>
            <person name="Artieri C.G."/>
            <person name="Barbash D.A."/>
            <person name="Barker D."/>
            <person name="Barsanti P."/>
            <person name="Batterham P."/>
            <person name="Batzoglou S."/>
            <person name="Begun D."/>
            <person name="Bhutkar A."/>
            <person name="Blanco E."/>
            <person name="Bosak S.A."/>
            <person name="Bradley R.K."/>
            <person name="Brand A.D."/>
            <person name="Brent M.R."/>
            <person name="Brooks A.N."/>
            <person name="Brown R.H."/>
            <person name="Butlin R.K."/>
            <person name="Caggese C."/>
            <person name="Calvi B.R."/>
            <person name="Bernardo de Carvalho A."/>
            <person name="Caspi A."/>
            <person name="Castrezana S."/>
            <person name="Celniker S.E."/>
            <person name="Chang J.L."/>
            <person name="Chapple C."/>
            <person name="Chatterji S."/>
            <person name="Chinwalla A."/>
            <person name="Civetta A."/>
            <person name="Clifton S.W."/>
            <person name="Comeron J.M."/>
            <person name="Costello J.C."/>
            <person name="Coyne J.A."/>
            <person name="Daub J."/>
            <person name="David R.G."/>
            <person name="Delcher A.L."/>
            <person name="Delehaunty K."/>
            <person name="Do C.B."/>
            <person name="Ebling H."/>
            <person name="Edwards K."/>
            <person name="Eickbush T."/>
            <person name="Evans J.D."/>
            <person name="Filipski A."/>
            <person name="Findeiss S."/>
            <person name="Freyhult E."/>
            <person name="Fulton L."/>
            <person name="Fulton R."/>
            <person name="Garcia A.C."/>
            <person name="Gardiner A."/>
            <person name="Garfield D.A."/>
            <person name="Garvin B.E."/>
            <person name="Gibson G."/>
            <person name="Gilbert D."/>
            <person name="Gnerre S."/>
            <person name="Godfrey J."/>
            <person name="Good R."/>
            <person name="Gotea V."/>
            <person name="Gravely B."/>
            <person name="Greenberg A.J."/>
            <person name="Griffiths-Jones S."/>
            <person name="Gross S."/>
            <person name="Guigo R."/>
            <person name="Gustafson E.A."/>
            <person name="Haerty W."/>
            <person name="Hahn M.W."/>
            <person name="Halligan D.L."/>
            <person name="Halpern A.L."/>
            <person name="Halter G.M."/>
            <person name="Han M.V."/>
            <person name="Heger A."/>
            <person name="Hillier L."/>
            <person name="Hinrichs A.S."/>
            <person name="Holmes I."/>
            <person name="Hoskins R.A."/>
            <person name="Hubisz M.J."/>
            <person name="Hultmark D."/>
            <person name="Huntley M.A."/>
            <person name="Jaffe D.B."/>
            <person name="Jagadeeshan S."/>
            <person name="Jeck W.R."/>
            <person name="Johnson J."/>
            <person name="Jones C.D."/>
            <person name="Jordan W.C."/>
            <person name="Karpen G.H."/>
            <person name="Kataoka E."/>
            <person name="Keightley P.D."/>
            <person name="Kheradpour P."/>
            <person name="Kirkness E.F."/>
            <person name="Koerich L.B."/>
            <person name="Kristiansen K."/>
            <person name="Kudrna D."/>
            <person name="Kulathinal R.J."/>
            <person name="Kumar S."/>
            <person name="Kwok R."/>
            <person name="Lander E."/>
            <person name="Langley C.H."/>
            <person name="Lapoint R."/>
            <person name="Lazzaro B.P."/>
            <person name="Lee S.J."/>
            <person name="Levesque L."/>
            <person name="Li R."/>
            <person name="Lin C.F."/>
            <person name="Lin M.F."/>
            <person name="Lindblad-Toh K."/>
            <person name="Llopart A."/>
            <person name="Long M."/>
            <person name="Low L."/>
            <person name="Lozovsky E."/>
            <person name="Lu J."/>
            <person name="Luo M."/>
            <person name="Machado C.A."/>
            <person name="Makalowski W."/>
            <person name="Marzo M."/>
            <person name="Matsuda M."/>
            <person name="Matzkin L."/>
            <person name="McAllister B."/>
            <person name="McBride C.S."/>
            <person name="McKernan B."/>
            <person name="McKernan K."/>
            <person name="Mendez-Lago M."/>
            <person name="Minx P."/>
            <person name="Mollenhauer M.U."/>
            <person name="Montooth K."/>
            <person name="Mount S.M."/>
            <person name="Mu X."/>
            <person name="Myers E."/>
            <person name="Negre B."/>
            <person name="Newfeld S."/>
            <person name="Nielsen R."/>
            <person name="Noor M.A."/>
            <person name="O'Grady P."/>
            <person name="Pachter L."/>
            <person name="Papaceit M."/>
            <person name="Parisi M.J."/>
            <person name="Parisi M."/>
            <person name="Parts L."/>
            <person name="Pedersen J.S."/>
            <person name="Pesole G."/>
            <person name="Phillippy A.M."/>
            <person name="Ponting C.P."/>
            <person name="Pop M."/>
            <person name="Porcelli D."/>
            <person name="Powell J.R."/>
            <person name="Prohaska S."/>
            <person name="Pruitt K."/>
            <person name="Puig M."/>
            <person name="Quesneville H."/>
            <person name="Ram K.R."/>
            <person name="Rand D."/>
            <person name="Rasmussen M.D."/>
            <person name="Reed L.K."/>
            <person name="Reenan R."/>
            <person name="Reily A."/>
            <person name="Remington K.A."/>
            <person name="Rieger T.T."/>
            <person name="Ritchie M.G."/>
            <person name="Robin C."/>
            <person name="Rogers Y.H."/>
            <person name="Rohde C."/>
            <person name="Rozas J."/>
            <person name="Rubenfield M.J."/>
            <person name="Ruiz A."/>
            <person name="Russo S."/>
            <person name="Salzberg S.L."/>
            <person name="Sanchez-Gracia A."/>
            <person name="Saranga D.J."/>
            <person name="Sato H."/>
            <person name="Schaeffer S.W."/>
            <person name="Schatz M.C."/>
            <person name="Schlenke T."/>
            <person name="Schwartz R."/>
            <person name="Segarra C."/>
            <person name="Singh R.S."/>
            <person name="Sirot L."/>
            <person name="Sirota M."/>
            <person name="Sisneros N.B."/>
            <person name="Smith C.D."/>
            <person name="Smith T.F."/>
            <person name="Spieth J."/>
            <person name="Stage D.E."/>
            <person name="Stark A."/>
            <person name="Stephan W."/>
            <person name="Strausberg R.L."/>
            <person name="Strempel S."/>
            <person name="Sturgill D."/>
            <person name="Sutton G."/>
            <person name="Sutton G.G."/>
            <person name="Tao W."/>
            <person name="Teichmann S."/>
            <person name="Tobari Y.N."/>
            <person name="Tomimura Y."/>
            <person name="Tsolas J.M."/>
            <person name="Valente V.L."/>
            <person name="Venter E."/>
            <person name="Venter J.C."/>
            <person name="Vicario S."/>
            <person name="Vieira F.G."/>
            <person name="Vilella A.J."/>
            <person name="Villasante A."/>
            <person name="Walenz B."/>
            <person name="Wang J."/>
            <person name="Wasserman M."/>
            <person name="Watts T."/>
            <person name="Wilson D."/>
            <person name="Wilson R.K."/>
            <person name="Wing R.A."/>
            <person name="Wolfner M.F."/>
            <person name="Wong A."/>
            <person name="Wong G.K."/>
            <person name="Wu C.I."/>
            <person name="Wu G."/>
            <person name="Yamamoto D."/>
            <person name="Yang H.P."/>
            <person name="Yang S.P."/>
            <person name="Yorke J.A."/>
            <person name="Yoshida K."/>
            <person name="Zdobnov E."/>
            <person name="Zhang P."/>
            <person name="Zhang Y."/>
            <person name="Zimin A.V."/>
            <person name="Baldwin J."/>
            <person name="Abdouelleil A."/>
            <person name="Abdulkadir J."/>
            <person name="Abebe A."/>
            <person name="Abera B."/>
            <person name="Abreu J."/>
            <person name="Acer S.C."/>
            <person name="Aftuck L."/>
            <person name="Alexander A."/>
            <person name="An P."/>
            <person name="Anderson E."/>
            <person name="Anderson S."/>
            <person name="Arachi H."/>
            <person name="Azer M."/>
            <person name="Bachantsang P."/>
            <person name="Barry A."/>
            <person name="Bayul T."/>
            <person name="Berlin A."/>
            <person name="Bessette D."/>
            <person name="Bloom T."/>
            <person name="Blye J."/>
            <person name="Boguslavskiy L."/>
            <person name="Bonnet C."/>
            <person name="Boukhgalter B."/>
            <person name="Bourzgui I."/>
            <person name="Brown A."/>
            <person name="Cahill P."/>
            <person name="Channer S."/>
            <person name="Cheshatsang Y."/>
            <person name="Chuda L."/>
            <person name="Citroen M."/>
            <person name="Collymore A."/>
            <person name="Cooke P."/>
            <person name="Costello M."/>
            <person name="D'Aco K."/>
            <person name="Daza R."/>
            <person name="De Haan G."/>
            <person name="DeGray S."/>
            <person name="DeMaso C."/>
            <person name="Dhargay N."/>
            <person name="Dooley K."/>
            <person name="Dooley E."/>
            <person name="Doricent M."/>
            <person name="Dorje P."/>
            <person name="Dorjee K."/>
            <person name="Dupes A."/>
            <person name="Elong R."/>
            <person name="Falk J."/>
            <person name="Farina A."/>
            <person name="Faro S."/>
            <person name="Ferguson D."/>
            <person name="Fisher S."/>
            <person name="Foley C.D."/>
            <person name="Franke A."/>
            <person name="Friedrich D."/>
            <person name="Gadbois L."/>
            <person name="Gearin G."/>
            <person name="Gearin C.R."/>
            <person name="Giannoukos G."/>
            <person name="Goode T."/>
            <person name="Graham J."/>
            <person name="Grandbois E."/>
            <person name="Grewal S."/>
            <person name="Gyaltsen K."/>
            <person name="Hafez N."/>
            <person name="Hagos B."/>
            <person name="Hall J."/>
            <person name="Henson C."/>
            <person name="Hollinger A."/>
            <person name="Honan T."/>
            <person name="Huard M.D."/>
            <person name="Hughes L."/>
            <person name="Hurhula B."/>
            <person name="Husby M.E."/>
            <person name="Kamat A."/>
            <person name="Kanga B."/>
            <person name="Kashin S."/>
            <person name="Khazanovich D."/>
            <person name="Kisner P."/>
            <person name="Lance K."/>
            <person name="Lara M."/>
            <person name="Lee W."/>
            <person name="Lennon N."/>
            <person name="Letendre F."/>
            <person name="LeVine R."/>
            <person name="Lipovsky A."/>
            <person name="Liu X."/>
            <person name="Liu J."/>
            <person name="Liu S."/>
            <person name="Lokyitsang T."/>
            <person name="Lokyitsang Y."/>
            <person name="Lubonja R."/>
            <person name="Lui A."/>
            <person name="MacDonald P."/>
            <person name="Magnisalis V."/>
            <person name="Maru K."/>
            <person name="Matthews C."/>
            <person name="McCusker W."/>
            <person name="McDonough S."/>
            <person name="Mehta T."/>
            <person name="Meldrim J."/>
            <person name="Meneus L."/>
            <person name="Mihai O."/>
            <person name="Mihalev A."/>
            <person name="Mihova T."/>
            <person name="Mittelman R."/>
            <person name="Mlenga V."/>
            <person name="Montmayeur A."/>
            <person name="Mulrain L."/>
            <person name="Navidi A."/>
            <person name="Naylor J."/>
            <person name="Negash T."/>
            <person name="Nguyen T."/>
            <person name="Nguyen N."/>
            <person name="Nicol R."/>
            <person name="Norbu C."/>
            <person name="Norbu N."/>
            <person name="Novod N."/>
            <person name="O'Neill B."/>
            <person name="Osman S."/>
            <person name="Markiewicz E."/>
            <person name="Oyono O.L."/>
            <person name="Patti C."/>
            <person name="Phunkhang P."/>
            <person name="Pierre F."/>
            <person name="Priest M."/>
            <person name="Raghuraman S."/>
            <person name="Rege F."/>
            <person name="Reyes R."/>
            <person name="Rise C."/>
            <person name="Rogov P."/>
            <person name="Ross K."/>
            <person name="Ryan E."/>
            <person name="Settipalli S."/>
            <person name="Shea T."/>
            <person name="Sherpa N."/>
            <person name="Shi L."/>
            <person name="Shih D."/>
            <person name="Sparrow T."/>
            <person name="Spaulding J."/>
            <person name="Stalker J."/>
            <person name="Stange-Thomann N."/>
            <person name="Stavropoulos S."/>
            <person name="Stone C."/>
            <person name="Strader C."/>
            <person name="Tesfaye S."/>
            <person name="Thomson T."/>
            <person name="Thoulutsang Y."/>
            <person name="Thoulutsang D."/>
            <person name="Topham K."/>
            <person name="Topping I."/>
            <person name="Tsamla T."/>
            <person name="Vassiliev H."/>
            <person name="Vo A."/>
            <person name="Wangchuk T."/>
            <person name="Wangdi T."/>
            <person name="Weiand M."/>
            <person name="Wilkinson J."/>
            <person name="Wilson A."/>
            <person name="Yadav S."/>
            <person name="Young G."/>
            <person name="Yu Q."/>
            <person name="Zembek L."/>
            <person name="Zhong D."/>
            <person name="Zimmer A."/>
            <person name="Zwirko Z."/>
            <person name="Jaffe D.B."/>
            <person name="Alvarez P."/>
            <person name="Brockman W."/>
            <person name="Butler J."/>
            <person name="Chin C."/>
            <person name="Gnerre S."/>
            <person name="Grabherr M."/>
            <person name="Kleber M."/>
            <person name="Mauceli E."/>
            <person name="MacCallum I."/>
        </authorList>
    </citation>
    <scope>NUCLEOTIDE SEQUENCE [LARGE SCALE GENOMIC DNA]</scope>
    <source>
        <strain evidence="4">Tucson 14030-0811.24</strain>
    </source>
</reference>